<protein>
    <submittedName>
        <fullName evidence="1">Uncharacterized protein</fullName>
    </submittedName>
</protein>
<accession>A0ABQ6EMF9</accession>
<dbReference type="EMBL" id="BSPV01000003">
    <property type="protein sequence ID" value="GLT13901.1"/>
    <property type="molecule type" value="Genomic_DNA"/>
</dbReference>
<comment type="caution">
    <text evidence="1">The sequence shown here is derived from an EMBL/GenBank/DDBJ whole genome shotgun (WGS) entry which is preliminary data.</text>
</comment>
<evidence type="ECO:0000313" key="1">
    <source>
        <dbReference type="EMBL" id="GLT13901.1"/>
    </source>
</evidence>
<sequence>MISEDAQNKTDLILRQSDSDSMTQDEIDFANALGVTPESDCDCYKLAQNVLLERVSKDSNLKYTLSRLRMLADANDCSLSDKQPVIKPARILVIGGGLS</sequence>
<dbReference type="Proteomes" id="UP001157156">
    <property type="component" value="Unassembled WGS sequence"/>
</dbReference>
<evidence type="ECO:0000313" key="2">
    <source>
        <dbReference type="Proteomes" id="UP001157156"/>
    </source>
</evidence>
<organism evidence="1 2">
    <name type="scientific">Vibrio algivorus</name>
    <dbReference type="NCBI Taxonomy" id="1667024"/>
    <lineage>
        <taxon>Bacteria</taxon>
        <taxon>Pseudomonadati</taxon>
        <taxon>Pseudomonadota</taxon>
        <taxon>Gammaproteobacteria</taxon>
        <taxon>Vibrionales</taxon>
        <taxon>Vibrionaceae</taxon>
        <taxon>Vibrio</taxon>
    </lineage>
</organism>
<name>A0ABQ6EMF9_9VIBR</name>
<keyword evidence="2" id="KW-1185">Reference proteome</keyword>
<reference evidence="2" key="1">
    <citation type="journal article" date="2019" name="Int. J. Syst. Evol. Microbiol.">
        <title>The Global Catalogue of Microorganisms (GCM) 10K type strain sequencing project: providing services to taxonomists for standard genome sequencing and annotation.</title>
        <authorList>
            <consortium name="The Broad Institute Genomics Platform"/>
            <consortium name="The Broad Institute Genome Sequencing Center for Infectious Disease"/>
            <person name="Wu L."/>
            <person name="Ma J."/>
        </authorList>
    </citation>
    <scope>NUCLEOTIDE SEQUENCE [LARGE SCALE GENOMIC DNA]</scope>
    <source>
        <strain evidence="2">NBRC 111146</strain>
    </source>
</reference>
<dbReference type="RefSeq" id="WP_089124276.1">
    <property type="nucleotide sequence ID" value="NZ_BSPV01000003.1"/>
</dbReference>
<gene>
    <name evidence="1" type="ORF">GCM10007931_08750</name>
</gene>
<proteinExistence type="predicted"/>